<comment type="caution">
    <text evidence="1">The sequence shown here is derived from an EMBL/GenBank/DDBJ whole genome shotgun (WGS) entry which is preliminary data.</text>
</comment>
<accession>A0A0F9E8C1</accession>
<reference evidence="1" key="1">
    <citation type="journal article" date="2015" name="Nature">
        <title>Complex archaea that bridge the gap between prokaryotes and eukaryotes.</title>
        <authorList>
            <person name="Spang A."/>
            <person name="Saw J.H."/>
            <person name="Jorgensen S.L."/>
            <person name="Zaremba-Niedzwiedzka K."/>
            <person name="Martijn J."/>
            <person name="Lind A.E."/>
            <person name="van Eijk R."/>
            <person name="Schleper C."/>
            <person name="Guy L."/>
            <person name="Ettema T.J."/>
        </authorList>
    </citation>
    <scope>NUCLEOTIDE SEQUENCE</scope>
</reference>
<protein>
    <submittedName>
        <fullName evidence="1">Uncharacterized protein</fullName>
    </submittedName>
</protein>
<organism evidence="1">
    <name type="scientific">marine sediment metagenome</name>
    <dbReference type="NCBI Taxonomy" id="412755"/>
    <lineage>
        <taxon>unclassified sequences</taxon>
        <taxon>metagenomes</taxon>
        <taxon>ecological metagenomes</taxon>
    </lineage>
</organism>
<name>A0A0F9E8C1_9ZZZZ</name>
<dbReference type="AlphaFoldDB" id="A0A0F9E8C1"/>
<proteinExistence type="predicted"/>
<evidence type="ECO:0000313" key="1">
    <source>
        <dbReference type="EMBL" id="KKL20303.1"/>
    </source>
</evidence>
<sequence length="57" mass="6428">MGLIKIDAPLEIIRGGKTFKFKAGDVIQTSRFPGAEKLIKAQKRKGRVEKRELRSDT</sequence>
<gene>
    <name evidence="1" type="ORF">LCGC14_2456830</name>
</gene>
<dbReference type="EMBL" id="LAZR01038150">
    <property type="protein sequence ID" value="KKL20303.1"/>
    <property type="molecule type" value="Genomic_DNA"/>
</dbReference>